<evidence type="ECO:0000313" key="1">
    <source>
        <dbReference type="EMBL" id="KIH85781.1"/>
    </source>
</evidence>
<reference evidence="1 2" key="1">
    <citation type="submission" date="2015-01" db="EMBL/GenBank/DDBJ databases">
        <title>Complete genome of Pseudomonas batumici UCM B-321 producer of the batumin antibiotic with strong antistaphilococcal and potential anticancer activity.</title>
        <authorList>
            <person name="Klochko V.V."/>
            <person name="Zelena L.B."/>
            <person name="Elena K.A."/>
            <person name="Reva O.N."/>
        </authorList>
    </citation>
    <scope>NUCLEOTIDE SEQUENCE [LARGE SCALE GENOMIC DNA]</scope>
    <source>
        <strain evidence="1 2">UCM B-321</strain>
    </source>
</reference>
<comment type="caution">
    <text evidence="1">The sequence shown here is derived from an EMBL/GenBank/DDBJ whole genome shotgun (WGS) entry which is preliminary data.</text>
</comment>
<keyword evidence="2" id="KW-1185">Reference proteome</keyword>
<protein>
    <submittedName>
        <fullName evidence="1">Uncharacterized protein</fullName>
    </submittedName>
</protein>
<dbReference type="Proteomes" id="UP000031535">
    <property type="component" value="Unassembled WGS sequence"/>
</dbReference>
<gene>
    <name evidence="1" type="ORF">UCMB321_0148</name>
</gene>
<accession>A0A0C2I948</accession>
<organism evidence="1 2">
    <name type="scientific">Pseudomonas batumici</name>
    <dbReference type="NCBI Taxonomy" id="226910"/>
    <lineage>
        <taxon>Bacteria</taxon>
        <taxon>Pseudomonadati</taxon>
        <taxon>Pseudomonadota</taxon>
        <taxon>Gammaproteobacteria</taxon>
        <taxon>Pseudomonadales</taxon>
        <taxon>Pseudomonadaceae</taxon>
        <taxon>Pseudomonas</taxon>
    </lineage>
</organism>
<sequence length="117" mass="12930">MVFAPSRRGLPAPATECLHRFKRPGLALQRRLLGVRRHIQAQSAYFRGAGHGIDIPTCVVKRRHTPSLQASSQACHCRSELARDGSQDTAGYQVSRVIVDVYREQACSYKGACSTFS</sequence>
<dbReference type="PATRIC" id="fig|226910.6.peg.149"/>
<evidence type="ECO:0000313" key="2">
    <source>
        <dbReference type="Proteomes" id="UP000031535"/>
    </source>
</evidence>
<name>A0A0C2I948_9PSED</name>
<dbReference type="EMBL" id="JXDG01000003">
    <property type="protein sequence ID" value="KIH85781.1"/>
    <property type="molecule type" value="Genomic_DNA"/>
</dbReference>
<proteinExistence type="predicted"/>
<dbReference type="AlphaFoldDB" id="A0A0C2I948"/>